<dbReference type="PANTHER" id="PTHR35392">
    <property type="entry name" value="ZN(II)2CYS6 TRANSCRIPTION FACTOR (EUROFUNG)-RELATED-RELATED"/>
    <property type="match status" value="1"/>
</dbReference>
<organism evidence="2 3">
    <name type="scientific">Purpureocillium lilacinum</name>
    <name type="common">Paecilomyces lilacinus</name>
    <dbReference type="NCBI Taxonomy" id="33203"/>
    <lineage>
        <taxon>Eukaryota</taxon>
        <taxon>Fungi</taxon>
        <taxon>Dikarya</taxon>
        <taxon>Ascomycota</taxon>
        <taxon>Pezizomycotina</taxon>
        <taxon>Sordariomycetes</taxon>
        <taxon>Hypocreomycetidae</taxon>
        <taxon>Hypocreales</taxon>
        <taxon>Ophiocordycipitaceae</taxon>
        <taxon>Purpureocillium</taxon>
    </lineage>
</organism>
<protein>
    <recommendedName>
        <fullName evidence="4">Zn(2)-C6 fungal-type domain-containing protein</fullName>
    </recommendedName>
</protein>
<reference evidence="2 3" key="1">
    <citation type="journal article" date="2016" name="Front. Microbiol.">
        <title>Genome and transcriptome sequences reveal the specific parasitism of the nematophagous Purpureocillium lilacinum 36-1.</title>
        <authorList>
            <person name="Xie J."/>
            <person name="Li S."/>
            <person name="Mo C."/>
            <person name="Xiao X."/>
            <person name="Peng D."/>
            <person name="Wang G."/>
            <person name="Xiao Y."/>
        </authorList>
    </citation>
    <scope>NUCLEOTIDE SEQUENCE [LARGE SCALE GENOMIC DNA]</scope>
    <source>
        <strain evidence="2 3">36-1</strain>
    </source>
</reference>
<sequence length="595" mass="67001">MELDVDSQPIAYGGQYSANCPPKTPTPPPYQRHLSYLGPSSWLLAPADEHVDSGAILHASMSNIPLDRSLPEVNCFSDGVFGPVLNTEVMPSSETRRPKRGPFQDATLRMETADMRKIGSCIRCKTQRIRCRSNPEDPSGECLPCGNMAGSSLHRFPCMRHKLTQLRLIKPAYIRGDDRVTRSTSMAMDPIKAWATHHYKLVRISEGLSNKYMELGVRELTTATQGNDDCRGPSVSIGVNEYSSNIRTYSLADPRAGEEAYADYIPKITGHALRRFSGPPKGLLHQTYRLACQVYQDPTTPAESAELLRVAFRLWTSVRLLAMPSFIIGEETLGLDYNLEEDSRVITPVPADLGAQLELTLRHYIEGTLRKDLIGRLQSMMNKDRKGTWLVIYLVTFMLLHNTTLLIGHGAHSPPEPGVQVRSTSTLHIKMANMAVSLTLFAWQPFDSTENVKELYHGKFLRSPCPWIALKLALEAHTLLAHFHYCNRGLFPLSEDCRDQVLAADVGLDDEKVQFIHNCRTFARQHSMSLVEDELSHSFFSADNDQSVVVCTLTVLSTVERHWDELETLASYEDDYFFISQMFERNWQPRPVPTS</sequence>
<dbReference type="PANTHER" id="PTHR35392:SF3">
    <property type="entry name" value="ZN(2)-C6 FUNGAL-TYPE DOMAIN-CONTAINING PROTEIN"/>
    <property type="match status" value="1"/>
</dbReference>
<dbReference type="AlphaFoldDB" id="A0A2U3DPH4"/>
<evidence type="ECO:0000256" key="1">
    <source>
        <dbReference type="SAM" id="MobiDB-lite"/>
    </source>
</evidence>
<dbReference type="EMBL" id="LCWV01000087">
    <property type="protein sequence ID" value="PWI64144.1"/>
    <property type="molecule type" value="Genomic_DNA"/>
</dbReference>
<name>A0A2U3DPH4_PURLI</name>
<feature type="region of interest" description="Disordered" evidence="1">
    <location>
        <begin position="1"/>
        <end position="30"/>
    </location>
</feature>
<dbReference type="Proteomes" id="UP000245956">
    <property type="component" value="Unassembled WGS sequence"/>
</dbReference>
<evidence type="ECO:0000313" key="3">
    <source>
        <dbReference type="Proteomes" id="UP000245956"/>
    </source>
</evidence>
<dbReference type="InterPro" id="IPR052973">
    <property type="entry name" value="Fungal_sec-metab_reg_TF"/>
</dbReference>
<evidence type="ECO:0000313" key="2">
    <source>
        <dbReference type="EMBL" id="PWI64144.1"/>
    </source>
</evidence>
<evidence type="ECO:0008006" key="4">
    <source>
        <dbReference type="Google" id="ProtNLM"/>
    </source>
</evidence>
<proteinExistence type="predicted"/>
<gene>
    <name evidence="2" type="ORF">PCL_12096</name>
</gene>
<accession>A0A2U3DPH4</accession>
<comment type="caution">
    <text evidence="2">The sequence shown here is derived from an EMBL/GenBank/DDBJ whole genome shotgun (WGS) entry which is preliminary data.</text>
</comment>